<dbReference type="InterPro" id="IPR011051">
    <property type="entry name" value="RmlC_Cupin_sf"/>
</dbReference>
<evidence type="ECO:0000256" key="5">
    <source>
        <dbReference type="ARBA" id="ARBA00023163"/>
    </source>
</evidence>
<dbReference type="EMBL" id="LR743508">
    <property type="protein sequence ID" value="CAA2110575.1"/>
    <property type="molecule type" value="Genomic_DNA"/>
</dbReference>
<name>A0A679JN78_VARPD</name>
<keyword evidence="4" id="KW-0010">Activator</keyword>
<dbReference type="CDD" id="cd06124">
    <property type="entry name" value="cupin_NimR-like_N"/>
    <property type="match status" value="1"/>
</dbReference>
<gene>
    <name evidence="7" type="primary">nimR_8</name>
    <name evidence="7" type="ORF">VVAX_06805</name>
</gene>
<keyword evidence="1" id="KW-0678">Repressor</keyword>
<dbReference type="InterPro" id="IPR018062">
    <property type="entry name" value="HTH_AraC-typ_CS"/>
</dbReference>
<dbReference type="FunFam" id="1.10.10.60:FF:000132">
    <property type="entry name" value="AraC family transcriptional regulator"/>
    <property type="match status" value="1"/>
</dbReference>
<dbReference type="PRINTS" id="PR00032">
    <property type="entry name" value="HTHARAC"/>
</dbReference>
<dbReference type="InterPro" id="IPR009057">
    <property type="entry name" value="Homeodomain-like_sf"/>
</dbReference>
<accession>A0A679JN78</accession>
<sequence length="304" mass="33509">MTRPGRVTEAFASDAAAEGGSCTQPFIDEPPAYGPLSGPVGRPWTFEAYQSVPRPVSMIVVEHEPEPSLIVPAHSHPRAQLAYAVKGTFTLHTPTGAWLVPPNRAVWVPGGVVHEMHARGQAVSNRSLYIQPDASPHLPAECCVIEVSPLLRQLVIDATGIPLLYDEAGRDGRVMRLILDEICAAPRVPLHAPMPQDARLLRICRALLDDPASDGDLEYWARYGALGRRTLTRLFRDETGITFTTWRQQLRLMEALRRLAMDTPVTTVAMDLGYESPSAFTAMFRRVMGKTPKHYLGRNETAVA</sequence>
<feature type="domain" description="HTH araC/xylS-type" evidence="6">
    <location>
        <begin position="201"/>
        <end position="298"/>
    </location>
</feature>
<dbReference type="Pfam" id="PF02311">
    <property type="entry name" value="AraC_binding"/>
    <property type="match status" value="1"/>
</dbReference>
<dbReference type="PROSITE" id="PS00041">
    <property type="entry name" value="HTH_ARAC_FAMILY_1"/>
    <property type="match status" value="1"/>
</dbReference>
<dbReference type="SMART" id="SM00342">
    <property type="entry name" value="HTH_ARAC"/>
    <property type="match status" value="1"/>
</dbReference>
<dbReference type="AlphaFoldDB" id="A0A679JN78"/>
<dbReference type="RefSeq" id="WP_339095199.1">
    <property type="nucleotide sequence ID" value="NZ_LR743508.1"/>
</dbReference>
<organism evidence="7">
    <name type="scientific">Variovorax paradoxus</name>
    <dbReference type="NCBI Taxonomy" id="34073"/>
    <lineage>
        <taxon>Bacteria</taxon>
        <taxon>Pseudomonadati</taxon>
        <taxon>Pseudomonadota</taxon>
        <taxon>Betaproteobacteria</taxon>
        <taxon>Burkholderiales</taxon>
        <taxon>Comamonadaceae</taxon>
        <taxon>Variovorax</taxon>
    </lineage>
</organism>
<proteinExistence type="predicted"/>
<dbReference type="PROSITE" id="PS01124">
    <property type="entry name" value="HTH_ARAC_FAMILY_2"/>
    <property type="match status" value="1"/>
</dbReference>
<evidence type="ECO:0000313" key="7">
    <source>
        <dbReference type="EMBL" id="CAA2110575.1"/>
    </source>
</evidence>
<dbReference type="GO" id="GO:0043565">
    <property type="term" value="F:sequence-specific DNA binding"/>
    <property type="evidence" value="ECO:0007669"/>
    <property type="project" value="InterPro"/>
</dbReference>
<dbReference type="Gene3D" id="1.10.10.60">
    <property type="entry name" value="Homeodomain-like"/>
    <property type="match status" value="1"/>
</dbReference>
<evidence type="ECO:0000256" key="3">
    <source>
        <dbReference type="ARBA" id="ARBA00023125"/>
    </source>
</evidence>
<dbReference type="Gene3D" id="2.60.120.10">
    <property type="entry name" value="Jelly Rolls"/>
    <property type="match status" value="1"/>
</dbReference>
<dbReference type="SUPFAM" id="SSF51182">
    <property type="entry name" value="RmlC-like cupins"/>
    <property type="match status" value="1"/>
</dbReference>
<evidence type="ECO:0000256" key="2">
    <source>
        <dbReference type="ARBA" id="ARBA00023015"/>
    </source>
</evidence>
<keyword evidence="3" id="KW-0238">DNA-binding</keyword>
<dbReference type="PANTHER" id="PTHR11019">
    <property type="entry name" value="HTH-TYPE TRANSCRIPTIONAL REGULATOR NIMR"/>
    <property type="match status" value="1"/>
</dbReference>
<dbReference type="PANTHER" id="PTHR11019:SF159">
    <property type="entry name" value="TRANSCRIPTIONAL REGULATOR-RELATED"/>
    <property type="match status" value="1"/>
</dbReference>
<dbReference type="Pfam" id="PF12833">
    <property type="entry name" value="HTH_18"/>
    <property type="match status" value="1"/>
</dbReference>
<reference evidence="7" key="1">
    <citation type="submission" date="2019-12" db="EMBL/GenBank/DDBJ databases">
        <authorList>
            <person name="Cremers G."/>
        </authorList>
    </citation>
    <scope>NUCLEOTIDE SEQUENCE</scope>
    <source>
        <strain evidence="7">Vvax</strain>
    </source>
</reference>
<dbReference type="GO" id="GO:0003700">
    <property type="term" value="F:DNA-binding transcription factor activity"/>
    <property type="evidence" value="ECO:0007669"/>
    <property type="project" value="InterPro"/>
</dbReference>
<evidence type="ECO:0000259" key="6">
    <source>
        <dbReference type="PROSITE" id="PS01124"/>
    </source>
</evidence>
<evidence type="ECO:0000256" key="1">
    <source>
        <dbReference type="ARBA" id="ARBA00022491"/>
    </source>
</evidence>
<dbReference type="InterPro" id="IPR020449">
    <property type="entry name" value="Tscrpt_reg_AraC-type_HTH"/>
</dbReference>
<protein>
    <submittedName>
        <fullName evidence="7">HTH-type transcriptional regulator NimR</fullName>
    </submittedName>
</protein>
<evidence type="ECO:0000256" key="4">
    <source>
        <dbReference type="ARBA" id="ARBA00023159"/>
    </source>
</evidence>
<keyword evidence="2" id="KW-0805">Transcription regulation</keyword>
<keyword evidence="5" id="KW-0804">Transcription</keyword>
<dbReference type="InterPro" id="IPR014710">
    <property type="entry name" value="RmlC-like_jellyroll"/>
</dbReference>
<dbReference type="InterPro" id="IPR018060">
    <property type="entry name" value="HTH_AraC"/>
</dbReference>
<dbReference type="SUPFAM" id="SSF46689">
    <property type="entry name" value="Homeodomain-like"/>
    <property type="match status" value="1"/>
</dbReference>
<dbReference type="InterPro" id="IPR003313">
    <property type="entry name" value="AraC-bd"/>
</dbReference>